<reference evidence="1" key="1">
    <citation type="journal article" date="2015" name="Nature">
        <title>Complex archaea that bridge the gap between prokaryotes and eukaryotes.</title>
        <authorList>
            <person name="Spang A."/>
            <person name="Saw J.H."/>
            <person name="Jorgensen S.L."/>
            <person name="Zaremba-Niedzwiedzka K."/>
            <person name="Martijn J."/>
            <person name="Lind A.E."/>
            <person name="van Eijk R."/>
            <person name="Schleper C."/>
            <person name="Guy L."/>
            <person name="Ettema T.J."/>
        </authorList>
    </citation>
    <scope>NUCLEOTIDE SEQUENCE</scope>
</reference>
<organism evidence="1">
    <name type="scientific">marine sediment metagenome</name>
    <dbReference type="NCBI Taxonomy" id="412755"/>
    <lineage>
        <taxon>unclassified sequences</taxon>
        <taxon>metagenomes</taxon>
        <taxon>ecological metagenomes</taxon>
    </lineage>
</organism>
<feature type="non-terminal residue" evidence="1">
    <location>
        <position position="53"/>
    </location>
</feature>
<proteinExistence type="predicted"/>
<evidence type="ECO:0008006" key="2">
    <source>
        <dbReference type="Google" id="ProtNLM"/>
    </source>
</evidence>
<accession>A0A0F9BJ28</accession>
<comment type="caution">
    <text evidence="1">The sequence shown here is derived from an EMBL/GenBank/DDBJ whole genome shotgun (WGS) entry which is preliminary data.</text>
</comment>
<name>A0A0F9BJ28_9ZZZZ</name>
<protein>
    <recommendedName>
        <fullName evidence="2">HEAT repeat domain-containing protein</fullName>
    </recommendedName>
</protein>
<sequence>MTLDPKKIYEDFKRKDIDRLAAIDSLIYIMGNNDSIEIRVEIIEILNKIGDKS</sequence>
<gene>
    <name evidence="1" type="ORF">LCGC14_2441150</name>
</gene>
<evidence type="ECO:0000313" key="1">
    <source>
        <dbReference type="EMBL" id="KKL21865.1"/>
    </source>
</evidence>
<dbReference type="AlphaFoldDB" id="A0A0F9BJ28"/>
<dbReference type="EMBL" id="LAZR01037569">
    <property type="protein sequence ID" value="KKL21865.1"/>
    <property type="molecule type" value="Genomic_DNA"/>
</dbReference>